<dbReference type="Proteomes" id="UP001059859">
    <property type="component" value="Chromosome"/>
</dbReference>
<sequence>MTNMGSSNPVSIDAKRFNVTSKWARARGETVVAVPMDSLPAAVERASARLPKMKLTGVWPERAEFQRSGWNTYARMITVAFEPVTAGSTRVVVTSTPAVATTVLDFGKSRGDVVEALNAVSAEL</sequence>
<accession>A0ABY5YUQ4</accession>
<name>A0ABY5YUQ4_9MICC</name>
<organism evidence="1 2">
    <name type="scientific">Arthrobacter zhaoxinii</name>
    <dbReference type="NCBI Taxonomy" id="2964616"/>
    <lineage>
        <taxon>Bacteria</taxon>
        <taxon>Bacillati</taxon>
        <taxon>Actinomycetota</taxon>
        <taxon>Actinomycetes</taxon>
        <taxon>Micrococcales</taxon>
        <taxon>Micrococcaceae</taxon>
        <taxon>Arthrobacter</taxon>
    </lineage>
</organism>
<gene>
    <name evidence="1" type="ORF">N2K95_03765</name>
</gene>
<protein>
    <submittedName>
        <fullName evidence="1">Uncharacterized protein</fullName>
    </submittedName>
</protein>
<reference evidence="1" key="1">
    <citation type="submission" date="2022-09" db="EMBL/GenBank/DDBJ databases">
        <title>Novel species in genus Arthrobacter.</title>
        <authorList>
            <person name="Liu Y."/>
        </authorList>
    </citation>
    <scope>NUCLEOTIDE SEQUENCE</scope>
    <source>
        <strain evidence="1">Zg-Y815</strain>
    </source>
</reference>
<keyword evidence="2" id="KW-1185">Reference proteome</keyword>
<dbReference type="EMBL" id="CP104275">
    <property type="protein sequence ID" value="UWX97813.1"/>
    <property type="molecule type" value="Genomic_DNA"/>
</dbReference>
<evidence type="ECO:0000313" key="2">
    <source>
        <dbReference type="Proteomes" id="UP001059859"/>
    </source>
</evidence>
<evidence type="ECO:0000313" key="1">
    <source>
        <dbReference type="EMBL" id="UWX97813.1"/>
    </source>
</evidence>
<proteinExistence type="predicted"/>
<dbReference type="RefSeq" id="WP_260652988.1">
    <property type="nucleotide sequence ID" value="NZ_CP104275.1"/>
</dbReference>